<organism evidence="1 2">
    <name type="scientific">Panagrolaimus davidi</name>
    <dbReference type="NCBI Taxonomy" id="227884"/>
    <lineage>
        <taxon>Eukaryota</taxon>
        <taxon>Metazoa</taxon>
        <taxon>Ecdysozoa</taxon>
        <taxon>Nematoda</taxon>
        <taxon>Chromadorea</taxon>
        <taxon>Rhabditida</taxon>
        <taxon>Tylenchina</taxon>
        <taxon>Panagrolaimomorpha</taxon>
        <taxon>Panagrolaimoidea</taxon>
        <taxon>Panagrolaimidae</taxon>
        <taxon>Panagrolaimus</taxon>
    </lineage>
</organism>
<dbReference type="AlphaFoldDB" id="A0A914PGV2"/>
<reference evidence="2" key="1">
    <citation type="submission" date="2022-11" db="UniProtKB">
        <authorList>
            <consortium name="WormBaseParasite"/>
        </authorList>
    </citation>
    <scope>IDENTIFICATION</scope>
</reference>
<sequence>MLTFLDSASPSSVEPIGWKCWRGLTKFKKPNLLIVQVAPDGFIELYIDDRRTKARCSSQACKSSNAFYRVKDDNLVDDPRLRHHDSCSMEVKKADDIREEQFCR</sequence>
<dbReference type="Proteomes" id="UP000887578">
    <property type="component" value="Unplaced"/>
</dbReference>
<accession>A0A914PGV2</accession>
<evidence type="ECO:0000313" key="2">
    <source>
        <dbReference type="WBParaSite" id="PDA_v2.g1752.t1"/>
    </source>
</evidence>
<evidence type="ECO:0000313" key="1">
    <source>
        <dbReference type="Proteomes" id="UP000887578"/>
    </source>
</evidence>
<keyword evidence="1" id="KW-1185">Reference proteome</keyword>
<dbReference type="WBParaSite" id="PDA_v2.g1752.t1">
    <property type="protein sequence ID" value="PDA_v2.g1752.t1"/>
    <property type="gene ID" value="PDA_v2.g1752"/>
</dbReference>
<proteinExistence type="predicted"/>
<name>A0A914PGV2_9BILA</name>
<protein>
    <submittedName>
        <fullName evidence="2">Uncharacterized protein</fullName>
    </submittedName>
</protein>